<sequence length="199" mass="23014">MLNPTGSFDFKRLTYSLARSSPASKWVFPFCSGTCLATFSLWKLKKTNRPRKRERPVLRLMTTDGLSSALTTAEEEDLLPEVVDSLGKADEEPPRRRGRRPWNEMEFGCFWEIVEEKVVGVSKADALVAMLSSSSVESFSARENEWFWILSSLLASWRRRYKILLVRIGFKVDDVAFSHWFVLDYEISDKYFVLQPLLV</sequence>
<evidence type="ECO:0000313" key="2">
    <source>
        <dbReference type="EMBL" id="KAF2610072.1"/>
    </source>
</evidence>
<dbReference type="EMBL" id="QGKY02000089">
    <property type="protein sequence ID" value="KAF2610072.1"/>
    <property type="molecule type" value="Genomic_DNA"/>
</dbReference>
<evidence type="ECO:0000313" key="3">
    <source>
        <dbReference type="Proteomes" id="UP000712281"/>
    </source>
</evidence>
<name>A0A8S9JL78_BRACR</name>
<protein>
    <submittedName>
        <fullName evidence="1">Uncharacterized protein</fullName>
    </submittedName>
</protein>
<organism evidence="1 3">
    <name type="scientific">Brassica cretica</name>
    <name type="common">Mustard</name>
    <dbReference type="NCBI Taxonomy" id="69181"/>
    <lineage>
        <taxon>Eukaryota</taxon>
        <taxon>Viridiplantae</taxon>
        <taxon>Streptophyta</taxon>
        <taxon>Embryophyta</taxon>
        <taxon>Tracheophyta</taxon>
        <taxon>Spermatophyta</taxon>
        <taxon>Magnoliopsida</taxon>
        <taxon>eudicotyledons</taxon>
        <taxon>Gunneridae</taxon>
        <taxon>Pentapetalae</taxon>
        <taxon>rosids</taxon>
        <taxon>malvids</taxon>
        <taxon>Brassicales</taxon>
        <taxon>Brassicaceae</taxon>
        <taxon>Brassiceae</taxon>
        <taxon>Brassica</taxon>
    </lineage>
</organism>
<dbReference type="Proteomes" id="UP000712281">
    <property type="component" value="Unassembled WGS sequence"/>
</dbReference>
<evidence type="ECO:0000313" key="1">
    <source>
        <dbReference type="EMBL" id="KAF2582459.1"/>
    </source>
</evidence>
<gene>
    <name evidence="1" type="ORF">F2Q68_00006945</name>
    <name evidence="2" type="ORF">F2Q70_00013898</name>
</gene>
<reference evidence="1" key="1">
    <citation type="submission" date="2019-12" db="EMBL/GenBank/DDBJ databases">
        <title>Genome sequencing and annotation of Brassica cretica.</title>
        <authorList>
            <person name="Studholme D.J."/>
            <person name="Sarris P.F."/>
        </authorList>
    </citation>
    <scope>NUCLEOTIDE SEQUENCE</scope>
    <source>
        <strain evidence="1">PFS-001/15</strain>
        <strain evidence="2">PFS-102/07</strain>
        <tissue evidence="1">Leaf</tissue>
    </source>
</reference>
<dbReference type="AlphaFoldDB" id="A0A8S9JL78"/>
<dbReference type="EMBL" id="QGKW02001660">
    <property type="protein sequence ID" value="KAF2582459.1"/>
    <property type="molecule type" value="Genomic_DNA"/>
</dbReference>
<comment type="caution">
    <text evidence="1">The sequence shown here is derived from an EMBL/GenBank/DDBJ whole genome shotgun (WGS) entry which is preliminary data.</text>
</comment>
<proteinExistence type="predicted"/>
<accession>A0A8S9JL78</accession>